<dbReference type="EMBL" id="MOBX01000003">
    <property type="protein sequence ID" value="RON85293.1"/>
    <property type="molecule type" value="Genomic_DNA"/>
</dbReference>
<organism evidence="2 3">
    <name type="scientific">Pseudomonas fluorescens</name>
    <dbReference type="NCBI Taxonomy" id="294"/>
    <lineage>
        <taxon>Bacteria</taxon>
        <taxon>Pseudomonadati</taxon>
        <taxon>Pseudomonadota</taxon>
        <taxon>Gammaproteobacteria</taxon>
        <taxon>Pseudomonadales</taxon>
        <taxon>Pseudomonadaceae</taxon>
        <taxon>Pseudomonas</taxon>
    </lineage>
</organism>
<feature type="compositionally biased region" description="Polar residues" evidence="1">
    <location>
        <begin position="27"/>
        <end position="37"/>
    </location>
</feature>
<evidence type="ECO:0000313" key="3">
    <source>
        <dbReference type="Proteomes" id="UP000285378"/>
    </source>
</evidence>
<protein>
    <submittedName>
        <fullName evidence="2">Uncharacterized protein</fullName>
    </submittedName>
</protein>
<proteinExistence type="predicted"/>
<gene>
    <name evidence="2" type="ORF">BK670_05170</name>
</gene>
<dbReference type="RefSeq" id="WP_148047003.1">
    <property type="nucleotide sequence ID" value="NZ_MOBX01000003.1"/>
</dbReference>
<comment type="caution">
    <text evidence="2">The sequence shown here is derived from an EMBL/GenBank/DDBJ whole genome shotgun (WGS) entry which is preliminary data.</text>
</comment>
<feature type="region of interest" description="Disordered" evidence="1">
    <location>
        <begin position="1"/>
        <end position="40"/>
    </location>
</feature>
<reference evidence="2 3" key="1">
    <citation type="submission" date="2016-10" db="EMBL/GenBank/DDBJ databases">
        <title>Comparative genome analysis of multiple Pseudomonas spp. focuses on biocontrol and plant growth promoting traits.</title>
        <authorList>
            <person name="Tao X.-Y."/>
            <person name="Taylor C.G."/>
        </authorList>
    </citation>
    <scope>NUCLEOTIDE SEQUENCE [LARGE SCALE GENOMIC DNA]</scope>
    <source>
        <strain evidence="2 3">28B5</strain>
    </source>
</reference>
<dbReference type="AlphaFoldDB" id="A0A423ML45"/>
<accession>A0A423ML45</accession>
<evidence type="ECO:0000256" key="1">
    <source>
        <dbReference type="SAM" id="MobiDB-lite"/>
    </source>
</evidence>
<name>A0A423ML45_PSEFL</name>
<evidence type="ECO:0000313" key="2">
    <source>
        <dbReference type="EMBL" id="RON85293.1"/>
    </source>
</evidence>
<sequence>MHIEITDCQRNIPTSEKTARGKRARQKNGQADVTANKSIKPESSRVLIQREVLKTTGLSLAKVIPMSPKLEGKILTVGKSSLTTNFRENSHEKKHFSDISLAKNCFR</sequence>
<dbReference type="Proteomes" id="UP000285378">
    <property type="component" value="Unassembled WGS sequence"/>
</dbReference>